<accession>A0AAU0N190</accession>
<keyword evidence="1" id="KW-1133">Transmembrane helix</keyword>
<dbReference type="Proteomes" id="UP001302477">
    <property type="component" value="Chromosome"/>
</dbReference>
<dbReference type="RefSeq" id="WP_318955169.1">
    <property type="nucleotide sequence ID" value="NZ_CP137555.1"/>
</dbReference>
<evidence type="ECO:0008006" key="4">
    <source>
        <dbReference type="Google" id="ProtNLM"/>
    </source>
</evidence>
<feature type="transmembrane region" description="Helical" evidence="1">
    <location>
        <begin position="120"/>
        <end position="138"/>
    </location>
</feature>
<keyword evidence="1" id="KW-0472">Membrane</keyword>
<feature type="transmembrane region" description="Helical" evidence="1">
    <location>
        <begin position="20"/>
        <end position="38"/>
    </location>
</feature>
<feature type="transmembrane region" description="Helical" evidence="1">
    <location>
        <begin position="273"/>
        <end position="296"/>
    </location>
</feature>
<protein>
    <recommendedName>
        <fullName evidence="4">O-antigen ligase domain-containing protein</fullName>
    </recommendedName>
</protein>
<feature type="transmembrane region" description="Helical" evidence="1">
    <location>
        <begin position="69"/>
        <end position="86"/>
    </location>
</feature>
<dbReference type="AlphaFoldDB" id="A0AAU0N190"/>
<dbReference type="EMBL" id="CP137555">
    <property type="protein sequence ID" value="WOX06717.1"/>
    <property type="molecule type" value="Genomic_DNA"/>
</dbReference>
<sequence>MYERVMPVFFGGGLWADQTVAHPVGIAALLMALGTLLILPRRFQLFPLVVIALALPGAQRIVILGLDFTFVRIMILATLAVAALRGQLRTIRWGLPDTLILTAVLWNVLVSGAVRDGLDGFTNSAGGSINTFGAYLLGRVYLRSLADFRRLLLCFAFLSLPMLVFFMLEQFSGHNIFSVFGSVPEQTIARNGRLRAQGPFAHPILAGICWATILPCLIALWQARTGARVLVAAGIVAMPLIVIASASSTPVVALMCGFVGLACYRWRHYMRSAALALVALLFALHLAMNMPVWHLLARIDITGGSTGWHRYNLIQQAINHFGEWWALGTSATAHWGWGMQDITNQYVREGVAGGIVQLLLFVTFLLVLFIRLGRAQRLTRSVAESRLLWGMAVALFVHCTSFLAVSYFGQMVSVFYIFVGAVAAVTEYRQPARALVRAGRRAPVATVGA</sequence>
<keyword evidence="1" id="KW-0812">Transmembrane</keyword>
<gene>
    <name evidence="2" type="ORF">R5R33_06195</name>
</gene>
<evidence type="ECO:0000313" key="3">
    <source>
        <dbReference type="Proteomes" id="UP001302477"/>
    </source>
</evidence>
<feature type="transmembrane region" description="Helical" evidence="1">
    <location>
        <begin position="227"/>
        <end position="244"/>
    </location>
</feature>
<feature type="transmembrane region" description="Helical" evidence="1">
    <location>
        <begin position="45"/>
        <end position="63"/>
    </location>
</feature>
<feature type="transmembrane region" description="Helical" evidence="1">
    <location>
        <begin position="385"/>
        <end position="405"/>
    </location>
</feature>
<feature type="transmembrane region" description="Helical" evidence="1">
    <location>
        <begin position="200"/>
        <end position="220"/>
    </location>
</feature>
<evidence type="ECO:0000256" key="1">
    <source>
        <dbReference type="SAM" id="Phobius"/>
    </source>
</evidence>
<dbReference type="KEGG" id="mpaf:R5R33_06195"/>
<feature type="transmembrane region" description="Helical" evidence="1">
    <location>
        <begin position="351"/>
        <end position="373"/>
    </location>
</feature>
<name>A0AAU0N190_9GAMM</name>
<proteinExistence type="predicted"/>
<reference evidence="2 3" key="1">
    <citation type="submission" date="2023-10" db="EMBL/GenBank/DDBJ databases">
        <title>Description of Microbulbifer bruguierae sp. nov., isolated from the sediments of mangrove plant Bruguiera sexangula and comparative genomic analyses of the genus Microbulbifer.</title>
        <authorList>
            <person name="Long M."/>
        </authorList>
    </citation>
    <scope>NUCLEOTIDE SEQUENCE [LARGE SCALE GENOMIC DNA]</scope>
    <source>
        <strain evidence="2 3">SPO729</strain>
    </source>
</reference>
<evidence type="ECO:0000313" key="2">
    <source>
        <dbReference type="EMBL" id="WOX06717.1"/>
    </source>
</evidence>
<keyword evidence="3" id="KW-1185">Reference proteome</keyword>
<feature type="transmembrane region" description="Helical" evidence="1">
    <location>
        <begin position="98"/>
        <end position="114"/>
    </location>
</feature>
<organism evidence="2 3">
    <name type="scientific">Microbulbifer pacificus</name>
    <dbReference type="NCBI Taxonomy" id="407164"/>
    <lineage>
        <taxon>Bacteria</taxon>
        <taxon>Pseudomonadati</taxon>
        <taxon>Pseudomonadota</taxon>
        <taxon>Gammaproteobacteria</taxon>
        <taxon>Cellvibrionales</taxon>
        <taxon>Microbulbiferaceae</taxon>
        <taxon>Microbulbifer</taxon>
    </lineage>
</organism>
<feature type="transmembrane region" description="Helical" evidence="1">
    <location>
        <begin position="150"/>
        <end position="168"/>
    </location>
</feature>